<keyword evidence="2" id="KW-1185">Reference proteome</keyword>
<sequence>MAKADENSKLLYQHLRDVYHKAIISQIRIKNREIITTAGNEIKAVWSIINSESKSKKGKNASISLTSEEFSSYFASIGAAASIHTPSDQNTEIVAKSVAGPNSIFLSRDTARGSLRSV</sequence>
<evidence type="ECO:0000313" key="2">
    <source>
        <dbReference type="Proteomes" id="UP001516400"/>
    </source>
</evidence>
<proteinExistence type="predicted"/>
<gene>
    <name evidence="1" type="ORF">HHI36_008896</name>
</gene>
<evidence type="ECO:0000313" key="1">
    <source>
        <dbReference type="EMBL" id="KAL3269838.1"/>
    </source>
</evidence>
<reference evidence="1 2" key="1">
    <citation type="journal article" date="2021" name="BMC Biol.">
        <title>Horizontally acquired antibacterial genes associated with adaptive radiation of ladybird beetles.</title>
        <authorList>
            <person name="Li H.S."/>
            <person name="Tang X.F."/>
            <person name="Huang Y.H."/>
            <person name="Xu Z.Y."/>
            <person name="Chen M.L."/>
            <person name="Du X.Y."/>
            <person name="Qiu B.Y."/>
            <person name="Chen P.T."/>
            <person name="Zhang W."/>
            <person name="Slipinski A."/>
            <person name="Escalona H.E."/>
            <person name="Waterhouse R.M."/>
            <person name="Zwick A."/>
            <person name="Pang H."/>
        </authorList>
    </citation>
    <scope>NUCLEOTIDE SEQUENCE [LARGE SCALE GENOMIC DNA]</scope>
    <source>
        <strain evidence="1">SYSU2018</strain>
    </source>
</reference>
<organism evidence="1 2">
    <name type="scientific">Cryptolaemus montrouzieri</name>
    <dbReference type="NCBI Taxonomy" id="559131"/>
    <lineage>
        <taxon>Eukaryota</taxon>
        <taxon>Metazoa</taxon>
        <taxon>Ecdysozoa</taxon>
        <taxon>Arthropoda</taxon>
        <taxon>Hexapoda</taxon>
        <taxon>Insecta</taxon>
        <taxon>Pterygota</taxon>
        <taxon>Neoptera</taxon>
        <taxon>Endopterygota</taxon>
        <taxon>Coleoptera</taxon>
        <taxon>Polyphaga</taxon>
        <taxon>Cucujiformia</taxon>
        <taxon>Coccinelloidea</taxon>
        <taxon>Coccinellidae</taxon>
        <taxon>Scymninae</taxon>
        <taxon>Scymnini</taxon>
        <taxon>Cryptolaemus</taxon>
    </lineage>
</organism>
<dbReference type="EMBL" id="JABFTP020000021">
    <property type="protein sequence ID" value="KAL3269838.1"/>
    <property type="molecule type" value="Genomic_DNA"/>
</dbReference>
<protein>
    <submittedName>
        <fullName evidence="1">Uncharacterized protein</fullName>
    </submittedName>
</protein>
<dbReference type="AlphaFoldDB" id="A0ABD2MTQ1"/>
<dbReference type="Proteomes" id="UP001516400">
    <property type="component" value="Unassembled WGS sequence"/>
</dbReference>
<name>A0ABD2MTQ1_9CUCU</name>
<accession>A0ABD2MTQ1</accession>
<comment type="caution">
    <text evidence="1">The sequence shown here is derived from an EMBL/GenBank/DDBJ whole genome shotgun (WGS) entry which is preliminary data.</text>
</comment>